<reference evidence="1" key="1">
    <citation type="submission" date="2021-01" db="EMBL/GenBank/DDBJ databases">
        <title>Lacisediminihabitans sp. nov. strain G11-30, isolated from Antarctic Soil.</title>
        <authorList>
            <person name="Li J."/>
        </authorList>
    </citation>
    <scope>NUCLEOTIDE SEQUENCE</scope>
    <source>
        <strain evidence="1">G11-30</strain>
    </source>
</reference>
<organism evidence="1 2">
    <name type="scientific">Lacisediminihabitans changchengi</name>
    <dbReference type="NCBI Taxonomy" id="2787634"/>
    <lineage>
        <taxon>Bacteria</taxon>
        <taxon>Bacillati</taxon>
        <taxon>Actinomycetota</taxon>
        <taxon>Actinomycetes</taxon>
        <taxon>Micrococcales</taxon>
        <taxon>Microbacteriaceae</taxon>
        <taxon>Lacisediminihabitans</taxon>
    </lineage>
</organism>
<name>A0A934W4P7_9MICO</name>
<proteinExistence type="predicted"/>
<accession>A0A934W4P7</accession>
<dbReference type="EMBL" id="JAEPES010000003">
    <property type="protein sequence ID" value="MBK4347700.1"/>
    <property type="molecule type" value="Genomic_DNA"/>
</dbReference>
<protein>
    <submittedName>
        <fullName evidence="1">Uncharacterized protein</fullName>
    </submittedName>
</protein>
<dbReference type="Proteomes" id="UP000636458">
    <property type="component" value="Unassembled WGS sequence"/>
</dbReference>
<dbReference type="AlphaFoldDB" id="A0A934W4P7"/>
<evidence type="ECO:0000313" key="1">
    <source>
        <dbReference type="EMBL" id="MBK4347700.1"/>
    </source>
</evidence>
<comment type="caution">
    <text evidence="1">The sequence shown here is derived from an EMBL/GenBank/DDBJ whole genome shotgun (WGS) entry which is preliminary data.</text>
</comment>
<evidence type="ECO:0000313" key="2">
    <source>
        <dbReference type="Proteomes" id="UP000636458"/>
    </source>
</evidence>
<dbReference type="RefSeq" id="WP_200556293.1">
    <property type="nucleotide sequence ID" value="NZ_JAEPES010000003.1"/>
</dbReference>
<sequence length="82" mass="9176">MTIENEPSAVPVSFERNIRPLFRAFDRDSMTKAFDLWSYTDVVSHQEAILDHLVAGSMPCDGAWPAEQVELVRQWIAAGSPA</sequence>
<gene>
    <name evidence="1" type="ORF">IV501_08650</name>
</gene>
<keyword evidence="2" id="KW-1185">Reference proteome</keyword>